<evidence type="ECO:0000256" key="6">
    <source>
        <dbReference type="ARBA" id="ARBA00023065"/>
    </source>
</evidence>
<comment type="subcellular location">
    <subcellularLocation>
        <location evidence="1">Cell membrane</location>
        <topology evidence="1">Multi-pass membrane protein</topology>
    </subcellularLocation>
</comment>
<keyword evidence="8" id="KW-0675">Receptor</keyword>
<keyword evidence="16" id="KW-1185">Reference proteome</keyword>
<dbReference type="PANTHER" id="PTHR42643">
    <property type="entry name" value="IONOTROPIC RECEPTOR 20A-RELATED"/>
    <property type="match status" value="1"/>
</dbReference>
<keyword evidence="2" id="KW-0813">Transport</keyword>
<dbReference type="AlphaFoldDB" id="A0AAE1BLQ2"/>
<dbReference type="SMART" id="SM00918">
    <property type="entry name" value="Lig_chan-Glu_bd"/>
    <property type="match status" value="1"/>
</dbReference>
<keyword evidence="7 12" id="KW-0472">Membrane</keyword>
<evidence type="ECO:0000256" key="3">
    <source>
        <dbReference type="ARBA" id="ARBA00022475"/>
    </source>
</evidence>
<evidence type="ECO:0000259" key="14">
    <source>
        <dbReference type="SMART" id="SM00918"/>
    </source>
</evidence>
<feature type="signal peptide" evidence="13">
    <location>
        <begin position="1"/>
        <end position="20"/>
    </location>
</feature>
<keyword evidence="13" id="KW-0732">Signal</keyword>
<keyword evidence="9" id="KW-0325">Glycoprotein</keyword>
<keyword evidence="10" id="KW-1071">Ligand-gated ion channel</keyword>
<keyword evidence="11" id="KW-0407">Ion channel</keyword>
<comment type="caution">
    <text evidence="15">The sequence shown here is derived from an EMBL/GenBank/DDBJ whole genome shotgun (WGS) entry which is preliminary data.</text>
</comment>
<feature type="domain" description="Ionotropic glutamate receptor L-glutamate and glycine-binding" evidence="14">
    <location>
        <begin position="110"/>
        <end position="170"/>
    </location>
</feature>
<evidence type="ECO:0000256" key="12">
    <source>
        <dbReference type="SAM" id="Phobius"/>
    </source>
</evidence>
<sequence length="449" mass="50639">MIVVGSKLVVALLALLQSAAQSVVGTVSLNRNKNVSQSCQLGVDEIQVAQDIRWNPKYMILVNLDRGSAKHILRDQVFSDIKNLVLVEADRFPSFEGNRFNLATWYLDQPYLYQSLTGPEGEGEGLSVEMLNAMSKIYNFTYDMTTVSPDEQWGMFENGSWNGMLGMIHTQDKHFTVNMFTYTRDRMRDFDASVSYWMEGFGMALMPPDPLPKWRNVYYPFSWQVWVCVGGSYVFAVAVYMVLQKIKVSTKQQQQQRQQQQQEVAEGVGVNKYKKGIMTGMGVNKKDIMTGMGVNKKDTMMGVGVNEYKKDLMTGVGVNKKDIMMGVGVNKYKKDLITGVGVNKKNTTTGMGVNKKNITTGMGVNKNDSMTGVDFSAWLQLLQPLLNEPLVDRIPPNNIQWHRVFLATWTLTCFILTSAYTANLIAVLSIPVYPKRIETIEELSNSDYR</sequence>
<dbReference type="Pfam" id="PF10613">
    <property type="entry name" value="Lig_chan-Glu_bd"/>
    <property type="match status" value="1"/>
</dbReference>
<feature type="transmembrane region" description="Helical" evidence="12">
    <location>
        <begin position="223"/>
        <end position="243"/>
    </location>
</feature>
<keyword evidence="6" id="KW-0406">Ion transport</keyword>
<dbReference type="Gene3D" id="1.10.287.70">
    <property type="match status" value="2"/>
</dbReference>
<evidence type="ECO:0000256" key="5">
    <source>
        <dbReference type="ARBA" id="ARBA00022989"/>
    </source>
</evidence>
<protein>
    <recommendedName>
        <fullName evidence="14">Ionotropic glutamate receptor L-glutamate and glycine-binding domain-containing protein</fullName>
    </recommendedName>
</protein>
<dbReference type="GO" id="GO:0015276">
    <property type="term" value="F:ligand-gated monoatomic ion channel activity"/>
    <property type="evidence" value="ECO:0007669"/>
    <property type="project" value="InterPro"/>
</dbReference>
<name>A0AAE1BLQ2_PETCI</name>
<accession>A0AAE1BLQ2</accession>
<dbReference type="EMBL" id="JAWQEG010008046">
    <property type="protein sequence ID" value="KAK3851110.1"/>
    <property type="molecule type" value="Genomic_DNA"/>
</dbReference>
<dbReference type="Gene3D" id="3.40.190.10">
    <property type="entry name" value="Periplasmic binding protein-like II"/>
    <property type="match status" value="1"/>
</dbReference>
<dbReference type="InterPro" id="IPR052192">
    <property type="entry name" value="Insect_Ionotropic_Sensory_Rcpt"/>
</dbReference>
<dbReference type="SUPFAM" id="SSF53850">
    <property type="entry name" value="Periplasmic binding protein-like II"/>
    <property type="match status" value="1"/>
</dbReference>
<keyword evidence="4 12" id="KW-0812">Transmembrane</keyword>
<evidence type="ECO:0000256" key="4">
    <source>
        <dbReference type="ARBA" id="ARBA00022692"/>
    </source>
</evidence>
<feature type="chain" id="PRO_5042102716" description="Ionotropic glutamate receptor L-glutamate and glycine-binding domain-containing protein" evidence="13">
    <location>
        <begin position="21"/>
        <end position="449"/>
    </location>
</feature>
<evidence type="ECO:0000256" key="2">
    <source>
        <dbReference type="ARBA" id="ARBA00022448"/>
    </source>
</evidence>
<evidence type="ECO:0000256" key="8">
    <source>
        <dbReference type="ARBA" id="ARBA00023170"/>
    </source>
</evidence>
<reference evidence="15" key="1">
    <citation type="submission" date="2023-10" db="EMBL/GenBank/DDBJ databases">
        <title>Genome assemblies of two species of porcelain crab, Petrolisthes cinctipes and Petrolisthes manimaculis (Anomura: Porcellanidae).</title>
        <authorList>
            <person name="Angst P."/>
        </authorList>
    </citation>
    <scope>NUCLEOTIDE SEQUENCE</scope>
    <source>
        <strain evidence="15">PB745_01</strain>
        <tissue evidence="15">Gill</tissue>
    </source>
</reference>
<organism evidence="15 16">
    <name type="scientific">Petrolisthes cinctipes</name>
    <name type="common">Flat porcelain crab</name>
    <dbReference type="NCBI Taxonomy" id="88211"/>
    <lineage>
        <taxon>Eukaryota</taxon>
        <taxon>Metazoa</taxon>
        <taxon>Ecdysozoa</taxon>
        <taxon>Arthropoda</taxon>
        <taxon>Crustacea</taxon>
        <taxon>Multicrustacea</taxon>
        <taxon>Malacostraca</taxon>
        <taxon>Eumalacostraca</taxon>
        <taxon>Eucarida</taxon>
        <taxon>Decapoda</taxon>
        <taxon>Pleocyemata</taxon>
        <taxon>Anomura</taxon>
        <taxon>Galatheoidea</taxon>
        <taxon>Porcellanidae</taxon>
        <taxon>Petrolisthes</taxon>
    </lineage>
</organism>
<dbReference type="GO" id="GO:0005886">
    <property type="term" value="C:plasma membrane"/>
    <property type="evidence" value="ECO:0007669"/>
    <property type="project" value="UniProtKB-SubCell"/>
</dbReference>
<evidence type="ECO:0000256" key="9">
    <source>
        <dbReference type="ARBA" id="ARBA00023180"/>
    </source>
</evidence>
<evidence type="ECO:0000313" key="15">
    <source>
        <dbReference type="EMBL" id="KAK3851110.1"/>
    </source>
</evidence>
<proteinExistence type="predicted"/>
<dbReference type="PANTHER" id="PTHR42643:SF24">
    <property type="entry name" value="IONOTROPIC RECEPTOR 60A"/>
    <property type="match status" value="1"/>
</dbReference>
<evidence type="ECO:0000256" key="11">
    <source>
        <dbReference type="ARBA" id="ARBA00023303"/>
    </source>
</evidence>
<dbReference type="InterPro" id="IPR019594">
    <property type="entry name" value="Glu/Gly-bd"/>
</dbReference>
<evidence type="ECO:0000256" key="1">
    <source>
        <dbReference type="ARBA" id="ARBA00004651"/>
    </source>
</evidence>
<keyword evidence="3" id="KW-1003">Cell membrane</keyword>
<evidence type="ECO:0000256" key="7">
    <source>
        <dbReference type="ARBA" id="ARBA00023136"/>
    </source>
</evidence>
<feature type="transmembrane region" description="Helical" evidence="12">
    <location>
        <begin position="404"/>
        <end position="430"/>
    </location>
</feature>
<evidence type="ECO:0000256" key="13">
    <source>
        <dbReference type="SAM" id="SignalP"/>
    </source>
</evidence>
<dbReference type="Proteomes" id="UP001286313">
    <property type="component" value="Unassembled WGS sequence"/>
</dbReference>
<gene>
    <name evidence="15" type="ORF">Pcinc_042221</name>
</gene>
<keyword evidence="5 12" id="KW-1133">Transmembrane helix</keyword>
<evidence type="ECO:0000313" key="16">
    <source>
        <dbReference type="Proteomes" id="UP001286313"/>
    </source>
</evidence>
<evidence type="ECO:0000256" key="10">
    <source>
        <dbReference type="ARBA" id="ARBA00023286"/>
    </source>
</evidence>